<keyword evidence="3" id="KW-0812">Transmembrane</keyword>
<dbReference type="EMBL" id="CAKLCB010000317">
    <property type="protein sequence ID" value="CAH0519805.1"/>
    <property type="molecule type" value="Genomic_DNA"/>
</dbReference>
<dbReference type="Pfam" id="PF03134">
    <property type="entry name" value="TB2_DP1_HVA22"/>
    <property type="match status" value="1"/>
</dbReference>
<dbReference type="PANTHER" id="PTHR12300:SF161">
    <property type="entry name" value="RECEPTOR EXPRESSION-ENHANCING PROTEIN"/>
    <property type="match status" value="1"/>
</dbReference>
<reference evidence="7 8" key="1">
    <citation type="submission" date="2021-11" db="EMBL/GenBank/DDBJ databases">
        <authorList>
            <person name="Islam A."/>
            <person name="Islam S."/>
            <person name="Flora M.S."/>
            <person name="Rahman M."/>
            <person name="Ziaur R.M."/>
            <person name="Epstein J.H."/>
            <person name="Hassan M."/>
            <person name="Klassen M."/>
            <person name="Woodard K."/>
            <person name="Webb A."/>
            <person name="Webby R.J."/>
            <person name="El Zowalaty M.E."/>
        </authorList>
    </citation>
    <scope>NUCLEOTIDE SEQUENCE [LARGE SCALE GENOMIC DNA]</scope>
    <source>
        <strain evidence="7">Pbs1</strain>
    </source>
</reference>
<evidence type="ECO:0000256" key="4">
    <source>
        <dbReference type="ARBA" id="ARBA00022989"/>
    </source>
</evidence>
<sequence>MGASFSRFLCLAVGVAYPTYASFKVMERPGSGYSNKQWLTYWVVYGATTSVESIVSPLMCLVPGYNFTKALFLIWLMSPQTKGATIVYDKVLCPFLKEKEPFVDLKLKEAQEAGESVLSAFLQTIADQVVAIQKSDEFKHICMAIRRLASSDSAKKTRKKSVMHWQTSYISREKTRLWLHHPIDNFSAISFHNCLSFPDFVMLV</sequence>
<keyword evidence="5" id="KW-0472">Membrane</keyword>
<evidence type="ECO:0000256" key="5">
    <source>
        <dbReference type="ARBA" id="ARBA00023136"/>
    </source>
</evidence>
<evidence type="ECO:0000256" key="2">
    <source>
        <dbReference type="ARBA" id="ARBA00008573"/>
    </source>
</evidence>
<evidence type="ECO:0000313" key="7">
    <source>
        <dbReference type="EMBL" id="CAH0519805.1"/>
    </source>
</evidence>
<comment type="caution">
    <text evidence="7">The sequence shown here is derived from an EMBL/GenBank/DDBJ whole genome shotgun (WGS) entry which is preliminary data.</text>
</comment>
<comment type="similarity">
    <text evidence="2 6">Belongs to the DP1 family.</text>
</comment>
<evidence type="ECO:0000256" key="6">
    <source>
        <dbReference type="RuleBase" id="RU362006"/>
    </source>
</evidence>
<dbReference type="InterPro" id="IPR004345">
    <property type="entry name" value="TB2_DP1_HVA22"/>
</dbReference>
<accession>A0ABN8D437</accession>
<name>A0ABN8D437_9STRA</name>
<evidence type="ECO:0000256" key="1">
    <source>
        <dbReference type="ARBA" id="ARBA00004141"/>
    </source>
</evidence>
<keyword evidence="8" id="KW-1185">Reference proteome</keyword>
<evidence type="ECO:0000256" key="3">
    <source>
        <dbReference type="ARBA" id="ARBA00022692"/>
    </source>
</evidence>
<dbReference type="Proteomes" id="UP001158986">
    <property type="component" value="Unassembled WGS sequence"/>
</dbReference>
<proteinExistence type="inferred from homology"/>
<evidence type="ECO:0000313" key="8">
    <source>
        <dbReference type="Proteomes" id="UP001158986"/>
    </source>
</evidence>
<protein>
    <recommendedName>
        <fullName evidence="9">Protein YOP1</fullName>
    </recommendedName>
</protein>
<gene>
    <name evidence="7" type="ORF">PBS001_LOCUS6319</name>
</gene>
<comment type="subcellular location">
    <subcellularLocation>
        <location evidence="1 6">Membrane</location>
        <topology evidence="1 6">Multi-pass membrane protein</topology>
    </subcellularLocation>
</comment>
<dbReference type="PANTHER" id="PTHR12300">
    <property type="entry name" value="HVA22-LIKE PROTEINS"/>
    <property type="match status" value="1"/>
</dbReference>
<organism evidence="7 8">
    <name type="scientific">Peronospora belbahrii</name>
    <dbReference type="NCBI Taxonomy" id="622444"/>
    <lineage>
        <taxon>Eukaryota</taxon>
        <taxon>Sar</taxon>
        <taxon>Stramenopiles</taxon>
        <taxon>Oomycota</taxon>
        <taxon>Peronosporomycetes</taxon>
        <taxon>Peronosporales</taxon>
        <taxon>Peronosporaceae</taxon>
        <taxon>Peronospora</taxon>
    </lineage>
</organism>
<evidence type="ECO:0008006" key="9">
    <source>
        <dbReference type="Google" id="ProtNLM"/>
    </source>
</evidence>
<keyword evidence="4" id="KW-1133">Transmembrane helix</keyword>